<dbReference type="InterPro" id="IPR005490">
    <property type="entry name" value="LD_TPept_cat_dom"/>
</dbReference>
<dbReference type="InterPro" id="IPR038063">
    <property type="entry name" value="Transpep_catalytic_dom"/>
</dbReference>
<dbReference type="GO" id="GO:0008360">
    <property type="term" value="P:regulation of cell shape"/>
    <property type="evidence" value="ECO:0007669"/>
    <property type="project" value="UniProtKB-KW"/>
</dbReference>
<evidence type="ECO:0000256" key="2">
    <source>
        <dbReference type="ARBA" id="ARBA00022679"/>
    </source>
</evidence>
<keyword evidence="2" id="KW-0808">Transferase</keyword>
<keyword evidence="6" id="KW-1133">Transmembrane helix</keyword>
<proteinExistence type="predicted"/>
<evidence type="ECO:0000256" key="5">
    <source>
        <dbReference type="ARBA" id="ARBA00023316"/>
    </source>
</evidence>
<dbReference type="CDD" id="cd16913">
    <property type="entry name" value="YkuD_like"/>
    <property type="match status" value="1"/>
</dbReference>
<dbReference type="PROSITE" id="PS52029">
    <property type="entry name" value="LD_TPASE"/>
    <property type="match status" value="1"/>
</dbReference>
<dbReference type="GO" id="GO:0009252">
    <property type="term" value="P:peptidoglycan biosynthetic process"/>
    <property type="evidence" value="ECO:0007669"/>
    <property type="project" value="UniProtKB-UniPathway"/>
</dbReference>
<sequence>MNMTRAWLIIADFLVVALLFISIILFYLYPTHTLKVSIDQNRTISLPYLDKNVSLENIELDENRNETMSLEEFMRMANEELSKKEYIEILHNKYLDDSLNKRFSDTNTSMGNSIFIRIFKKEALLEVWIEKDDKYIHLKDYKICSYSGYLGPKLKEGDRQSPEGFYKVGRSSLNPNSKFHLSFNLGYPNAYDRAHNRTGSFLMVHGNCVSIGCYAMTDSKIEDIYALVEAALNHKQKIVQVHIFPFRMSSENIAAYENSRWYDFWLNLKEGYDYFESEHTPPNITVKNKLYDISES</sequence>
<keyword evidence="6" id="KW-0812">Transmembrane</keyword>
<gene>
    <name evidence="8" type="ORF">MNB_SV-5-675</name>
</gene>
<dbReference type="PANTHER" id="PTHR36699">
    <property type="entry name" value="LD-TRANSPEPTIDASE"/>
    <property type="match status" value="1"/>
</dbReference>
<keyword evidence="5" id="KW-0961">Cell wall biogenesis/degradation</keyword>
<keyword evidence="4" id="KW-0573">Peptidoglycan synthesis</keyword>
<dbReference type="SUPFAM" id="SSF141523">
    <property type="entry name" value="L,D-transpeptidase catalytic domain-like"/>
    <property type="match status" value="1"/>
</dbReference>
<dbReference type="AlphaFoldDB" id="A0A1W1EDE2"/>
<name>A0A1W1EDE2_9ZZZZ</name>
<reference evidence="8" key="1">
    <citation type="submission" date="2016-10" db="EMBL/GenBank/DDBJ databases">
        <authorList>
            <person name="de Groot N.N."/>
        </authorList>
    </citation>
    <scope>NUCLEOTIDE SEQUENCE</scope>
</reference>
<evidence type="ECO:0000313" key="8">
    <source>
        <dbReference type="EMBL" id="SFZ98044.1"/>
    </source>
</evidence>
<feature type="domain" description="L,D-TPase catalytic" evidence="7">
    <location>
        <begin position="114"/>
        <end position="244"/>
    </location>
</feature>
<evidence type="ECO:0000256" key="4">
    <source>
        <dbReference type="ARBA" id="ARBA00022984"/>
    </source>
</evidence>
<keyword evidence="3" id="KW-0133">Cell shape</keyword>
<evidence type="ECO:0000259" key="7">
    <source>
        <dbReference type="PROSITE" id="PS52029"/>
    </source>
</evidence>
<evidence type="ECO:0000256" key="6">
    <source>
        <dbReference type="SAM" id="Phobius"/>
    </source>
</evidence>
<dbReference type="PANTHER" id="PTHR36699:SF1">
    <property type="entry name" value="L,D-TRANSPEPTIDASE YAFK-RELATED"/>
    <property type="match status" value="1"/>
</dbReference>
<feature type="transmembrane region" description="Helical" evidence="6">
    <location>
        <begin position="7"/>
        <end position="29"/>
    </location>
</feature>
<comment type="pathway">
    <text evidence="1">Cell wall biogenesis; peptidoglycan biosynthesis.</text>
</comment>
<dbReference type="GO" id="GO:0016740">
    <property type="term" value="F:transferase activity"/>
    <property type="evidence" value="ECO:0007669"/>
    <property type="project" value="UniProtKB-KW"/>
</dbReference>
<evidence type="ECO:0000256" key="1">
    <source>
        <dbReference type="ARBA" id="ARBA00004752"/>
    </source>
</evidence>
<accession>A0A1W1EDE2</accession>
<dbReference type="UniPathway" id="UPA00219"/>
<protein>
    <submittedName>
        <fullName evidence="8">Probable exported protein STY0357</fullName>
    </submittedName>
</protein>
<keyword evidence="6" id="KW-0472">Membrane</keyword>
<organism evidence="8">
    <name type="scientific">hydrothermal vent metagenome</name>
    <dbReference type="NCBI Taxonomy" id="652676"/>
    <lineage>
        <taxon>unclassified sequences</taxon>
        <taxon>metagenomes</taxon>
        <taxon>ecological metagenomes</taxon>
    </lineage>
</organism>
<dbReference type="GO" id="GO:0071555">
    <property type="term" value="P:cell wall organization"/>
    <property type="evidence" value="ECO:0007669"/>
    <property type="project" value="UniProtKB-KW"/>
</dbReference>
<dbReference type="EMBL" id="FPKX01000033">
    <property type="protein sequence ID" value="SFZ98044.1"/>
    <property type="molecule type" value="Genomic_DNA"/>
</dbReference>
<dbReference type="Pfam" id="PF03734">
    <property type="entry name" value="YkuD"/>
    <property type="match status" value="1"/>
</dbReference>
<evidence type="ECO:0000256" key="3">
    <source>
        <dbReference type="ARBA" id="ARBA00022960"/>
    </source>
</evidence>